<name>A0A6M8U6G8_9GAMM</name>
<dbReference type="AlphaFoldDB" id="A0A6M8U6G8"/>
<dbReference type="NCBIfam" id="NF007598">
    <property type="entry name" value="PRK10244.1"/>
    <property type="match status" value="1"/>
</dbReference>
<proteinExistence type="predicted"/>
<reference evidence="4 5" key="1">
    <citation type="submission" date="2020-06" db="EMBL/GenBank/DDBJ databases">
        <title>Genome sequence of Paramixta manurensis strain PD-1.</title>
        <authorList>
            <person name="Lee C.W."/>
            <person name="Kim J."/>
        </authorList>
    </citation>
    <scope>NUCLEOTIDE SEQUENCE [LARGE SCALE GENOMIC DNA]</scope>
    <source>
        <strain evidence="4 5">PD-1</strain>
    </source>
</reference>
<keyword evidence="1" id="KW-0963">Cytoplasm</keyword>
<keyword evidence="3" id="KW-0175">Coiled coil</keyword>
<dbReference type="RefSeq" id="WP_173633287.1">
    <property type="nucleotide sequence ID" value="NZ_CP054212.1"/>
</dbReference>
<protein>
    <submittedName>
        <fullName evidence="4">Anti-adapter protein IraP</fullName>
    </submittedName>
</protein>
<evidence type="ECO:0000256" key="1">
    <source>
        <dbReference type="ARBA" id="ARBA00022490"/>
    </source>
</evidence>
<organism evidence="4 5">
    <name type="scientific">Paramixta manurensis</name>
    <dbReference type="NCBI Taxonomy" id="2740817"/>
    <lineage>
        <taxon>Bacteria</taxon>
        <taxon>Pseudomonadati</taxon>
        <taxon>Pseudomonadota</taxon>
        <taxon>Gammaproteobacteria</taxon>
        <taxon>Enterobacterales</taxon>
        <taxon>Erwiniaceae</taxon>
        <taxon>Paramixta</taxon>
    </lineage>
</organism>
<dbReference type="Proteomes" id="UP000505325">
    <property type="component" value="Chromosome"/>
</dbReference>
<sequence>MKNIILHMLAKISTMDAETKQLTAQVEAQSLLISALMLAISKEGGISEMIGGVTRAINSVLESSDDLIKSDAQLLLTKFQEQIEVTQLIEKFDSDISEKAIEDFVALPDDKENDT</sequence>
<keyword evidence="5" id="KW-1185">Reference proteome</keyword>
<dbReference type="EMBL" id="CP054212">
    <property type="protein sequence ID" value="QKJ86258.1"/>
    <property type="molecule type" value="Genomic_DNA"/>
</dbReference>
<dbReference type="Pfam" id="PF10796">
    <property type="entry name" value="Anti-adapt_IraP"/>
    <property type="match status" value="1"/>
</dbReference>
<evidence type="ECO:0000256" key="2">
    <source>
        <dbReference type="ARBA" id="ARBA00023016"/>
    </source>
</evidence>
<accession>A0A6M8U6G8</accession>
<evidence type="ECO:0000256" key="3">
    <source>
        <dbReference type="ARBA" id="ARBA00023054"/>
    </source>
</evidence>
<keyword evidence="2" id="KW-0346">Stress response</keyword>
<dbReference type="GO" id="GO:0005737">
    <property type="term" value="C:cytoplasm"/>
    <property type="evidence" value="ECO:0007669"/>
    <property type="project" value="InterPro"/>
</dbReference>
<evidence type="ECO:0000313" key="4">
    <source>
        <dbReference type="EMBL" id="QKJ86258.1"/>
    </source>
</evidence>
<evidence type="ECO:0000313" key="5">
    <source>
        <dbReference type="Proteomes" id="UP000505325"/>
    </source>
</evidence>
<dbReference type="KEGG" id="pmak:PMPD1_1297"/>
<gene>
    <name evidence="4" type="ORF">PMPD1_1297</name>
</gene>
<dbReference type="InterPro" id="IPR019732">
    <property type="entry name" value="SigmaS_Anti-adapt_IraP"/>
</dbReference>